<dbReference type="AlphaFoldDB" id="A0A2M9B798"/>
<evidence type="ECO:0000313" key="4">
    <source>
        <dbReference type="EMBL" id="PJJ53821.1"/>
    </source>
</evidence>
<dbReference type="GO" id="GO:0016791">
    <property type="term" value="F:phosphatase activity"/>
    <property type="evidence" value="ECO:0007669"/>
    <property type="project" value="TreeGrafter"/>
</dbReference>
<feature type="active site" description="Tele-phosphohistidine intermediate" evidence="1">
    <location>
        <position position="34"/>
    </location>
</feature>
<dbReference type="InterPro" id="IPR029033">
    <property type="entry name" value="His_PPase_superfam"/>
</dbReference>
<organism evidence="4 5">
    <name type="scientific">Mumia flava</name>
    <dbReference type="NCBI Taxonomy" id="1348852"/>
    <lineage>
        <taxon>Bacteria</taxon>
        <taxon>Bacillati</taxon>
        <taxon>Actinomycetota</taxon>
        <taxon>Actinomycetes</taxon>
        <taxon>Propionibacteriales</taxon>
        <taxon>Nocardioidaceae</taxon>
        <taxon>Mumia</taxon>
    </lineage>
</organism>
<accession>A0A2M9B798</accession>
<dbReference type="PANTHER" id="PTHR48100">
    <property type="entry name" value="BROAD-SPECIFICITY PHOSPHATASE YOR283W-RELATED"/>
    <property type="match status" value="1"/>
</dbReference>
<keyword evidence="5" id="KW-1185">Reference proteome</keyword>
<protein>
    <submittedName>
        <fullName evidence="4">Broad specificity phosphatase PhoE</fullName>
    </submittedName>
</protein>
<dbReference type="Pfam" id="PF00300">
    <property type="entry name" value="His_Phos_1"/>
    <property type="match status" value="1"/>
</dbReference>
<dbReference type="RefSeq" id="WP_211288175.1">
    <property type="nucleotide sequence ID" value="NZ_PGEZ01000002.1"/>
</dbReference>
<sequence length="226" mass="23533">MTAGAADGGAARNPMAGWRDAEAEPPTTLVLLRHGVTENTLAKRFCGSGGSDPGLSEEGRAQAARAAALISARGGADAVVASPLRRTRETAATVAEVVGRTVVTEELVAETAFGAWDGLTFAQVQERDPDGLDAWLGSTAIAPPGGESYDAVDARVREAFDRLVAAYAGRTVVVVSHVTPIKLFVRLALGAPMSAIHRLELQPASISTVRVWPDGIATVRELDLVP</sequence>
<dbReference type="InterPro" id="IPR050275">
    <property type="entry name" value="PGM_Phosphatase"/>
</dbReference>
<evidence type="ECO:0000256" key="3">
    <source>
        <dbReference type="SAM" id="MobiDB-lite"/>
    </source>
</evidence>
<dbReference type="EMBL" id="PGEZ01000002">
    <property type="protein sequence ID" value="PJJ53821.1"/>
    <property type="molecule type" value="Genomic_DNA"/>
</dbReference>
<evidence type="ECO:0000256" key="2">
    <source>
        <dbReference type="PIRSR" id="PIRSR613078-2"/>
    </source>
</evidence>
<reference evidence="4 5" key="1">
    <citation type="submission" date="2017-11" db="EMBL/GenBank/DDBJ databases">
        <title>Genomic Encyclopedia of Archaeal and Bacterial Type Strains, Phase II (KMG-II): From Individual Species to Whole Genera.</title>
        <authorList>
            <person name="Goeker M."/>
        </authorList>
    </citation>
    <scope>NUCLEOTIDE SEQUENCE [LARGE SCALE GENOMIC DNA]</scope>
    <source>
        <strain evidence="4 5">DSM 27763</strain>
    </source>
</reference>
<dbReference type="GO" id="GO:0005737">
    <property type="term" value="C:cytoplasm"/>
    <property type="evidence" value="ECO:0007669"/>
    <property type="project" value="TreeGrafter"/>
</dbReference>
<feature type="binding site" evidence="2">
    <location>
        <position position="86"/>
    </location>
    <ligand>
        <name>substrate</name>
    </ligand>
</feature>
<comment type="caution">
    <text evidence="4">The sequence shown here is derived from an EMBL/GenBank/DDBJ whole genome shotgun (WGS) entry which is preliminary data.</text>
</comment>
<proteinExistence type="predicted"/>
<feature type="region of interest" description="Disordered" evidence="3">
    <location>
        <begin position="1"/>
        <end position="22"/>
    </location>
</feature>
<dbReference type="PANTHER" id="PTHR48100:SF1">
    <property type="entry name" value="HISTIDINE PHOSPHATASE FAMILY PROTEIN-RELATED"/>
    <property type="match status" value="1"/>
</dbReference>
<dbReference type="SMART" id="SM00855">
    <property type="entry name" value="PGAM"/>
    <property type="match status" value="1"/>
</dbReference>
<dbReference type="Gene3D" id="3.40.50.1240">
    <property type="entry name" value="Phosphoglycerate mutase-like"/>
    <property type="match status" value="1"/>
</dbReference>
<dbReference type="InterPro" id="IPR013078">
    <property type="entry name" value="His_Pase_superF_clade-1"/>
</dbReference>
<dbReference type="SUPFAM" id="SSF53254">
    <property type="entry name" value="Phosphoglycerate mutase-like"/>
    <property type="match status" value="1"/>
</dbReference>
<evidence type="ECO:0000313" key="5">
    <source>
        <dbReference type="Proteomes" id="UP000230842"/>
    </source>
</evidence>
<dbReference type="CDD" id="cd07067">
    <property type="entry name" value="HP_PGM_like"/>
    <property type="match status" value="1"/>
</dbReference>
<dbReference type="Proteomes" id="UP000230842">
    <property type="component" value="Unassembled WGS sequence"/>
</dbReference>
<name>A0A2M9B798_9ACTN</name>
<evidence type="ECO:0000256" key="1">
    <source>
        <dbReference type="PIRSR" id="PIRSR613078-1"/>
    </source>
</evidence>
<gene>
    <name evidence="4" type="ORF">CLV56_3318</name>
</gene>
<feature type="active site" description="Proton donor/acceptor" evidence="1">
    <location>
        <position position="110"/>
    </location>
</feature>